<reference evidence="2" key="1">
    <citation type="submission" date="2021-02" db="EMBL/GenBank/DDBJ databases">
        <authorList>
            <person name="Nowell W R."/>
        </authorList>
    </citation>
    <scope>NUCLEOTIDE SEQUENCE</scope>
</reference>
<evidence type="ECO:0000313" key="1">
    <source>
        <dbReference type="EMBL" id="CAF1386227.1"/>
    </source>
</evidence>
<dbReference type="EMBL" id="CAJNOK010025143">
    <property type="protein sequence ID" value="CAF1386227.1"/>
    <property type="molecule type" value="Genomic_DNA"/>
</dbReference>
<dbReference type="Proteomes" id="UP000682733">
    <property type="component" value="Unassembled WGS sequence"/>
</dbReference>
<comment type="caution">
    <text evidence="2">The sequence shown here is derived from an EMBL/GenBank/DDBJ whole genome shotgun (WGS) entry which is preliminary data.</text>
</comment>
<gene>
    <name evidence="1" type="ORF">OVA965_LOCUS32347</name>
    <name evidence="2" type="ORF">TMI583_LOCUS33205</name>
</gene>
<organism evidence="2 3">
    <name type="scientific">Didymodactylos carnosus</name>
    <dbReference type="NCBI Taxonomy" id="1234261"/>
    <lineage>
        <taxon>Eukaryota</taxon>
        <taxon>Metazoa</taxon>
        <taxon>Spiralia</taxon>
        <taxon>Gnathifera</taxon>
        <taxon>Rotifera</taxon>
        <taxon>Eurotatoria</taxon>
        <taxon>Bdelloidea</taxon>
        <taxon>Philodinida</taxon>
        <taxon>Philodinidae</taxon>
        <taxon>Didymodactylos</taxon>
    </lineage>
</organism>
<dbReference type="Proteomes" id="UP000677228">
    <property type="component" value="Unassembled WGS sequence"/>
</dbReference>
<feature type="non-terminal residue" evidence="2">
    <location>
        <position position="39"/>
    </location>
</feature>
<evidence type="ECO:0000313" key="2">
    <source>
        <dbReference type="EMBL" id="CAF4194219.1"/>
    </source>
</evidence>
<name>A0A8S2RZS5_9BILA</name>
<accession>A0A8S2RZS5</accession>
<sequence>MAPFTFTLYAPYNKAAALKVKNANVRMFGADIMMEKDES</sequence>
<evidence type="ECO:0000313" key="3">
    <source>
        <dbReference type="Proteomes" id="UP000682733"/>
    </source>
</evidence>
<dbReference type="EMBL" id="CAJOBA010046844">
    <property type="protein sequence ID" value="CAF4194219.1"/>
    <property type="molecule type" value="Genomic_DNA"/>
</dbReference>
<proteinExistence type="predicted"/>
<protein>
    <submittedName>
        <fullName evidence="2">Uncharacterized protein</fullName>
    </submittedName>
</protein>
<feature type="non-terminal residue" evidence="2">
    <location>
        <position position="1"/>
    </location>
</feature>
<dbReference type="AlphaFoldDB" id="A0A8S2RZS5"/>